<organism evidence="2 3">
    <name type="scientific">Streptomyces subrutilus</name>
    <dbReference type="NCBI Taxonomy" id="36818"/>
    <lineage>
        <taxon>Bacteria</taxon>
        <taxon>Bacillati</taxon>
        <taxon>Actinomycetota</taxon>
        <taxon>Actinomycetes</taxon>
        <taxon>Kitasatosporales</taxon>
        <taxon>Streptomycetaceae</taxon>
        <taxon>Streptomyces</taxon>
    </lineage>
</organism>
<comment type="caution">
    <text evidence="2">The sequence shown here is derived from an EMBL/GenBank/DDBJ whole genome shotgun (WGS) entry which is preliminary data.</text>
</comment>
<evidence type="ECO:0000313" key="3">
    <source>
        <dbReference type="Proteomes" id="UP000095705"/>
    </source>
</evidence>
<gene>
    <name evidence="2" type="ORF">BGK67_31640</name>
</gene>
<name>A0A1E5Q0F3_9ACTN</name>
<dbReference type="Proteomes" id="UP000095705">
    <property type="component" value="Unassembled WGS sequence"/>
</dbReference>
<feature type="region of interest" description="Disordered" evidence="1">
    <location>
        <begin position="77"/>
        <end position="102"/>
    </location>
</feature>
<dbReference type="EMBL" id="MEHK01000001">
    <property type="protein sequence ID" value="OEJ35251.1"/>
    <property type="molecule type" value="Genomic_DNA"/>
</dbReference>
<protein>
    <submittedName>
        <fullName evidence="2">Uncharacterized protein</fullName>
    </submittedName>
</protein>
<keyword evidence="3" id="KW-1185">Reference proteome</keyword>
<dbReference type="AlphaFoldDB" id="A0A1E5Q0F3"/>
<evidence type="ECO:0000313" key="2">
    <source>
        <dbReference type="EMBL" id="OEJ35251.1"/>
    </source>
</evidence>
<reference evidence="2 3" key="1">
    <citation type="submission" date="2016-08" db="EMBL/GenBank/DDBJ databases">
        <title>The complete genome of Streptomyces subrutilus 10-1-1.</title>
        <authorList>
            <person name="Chen X."/>
        </authorList>
    </citation>
    <scope>NUCLEOTIDE SEQUENCE [LARGE SCALE GENOMIC DNA]</scope>
    <source>
        <strain evidence="2 3">10-1-1</strain>
    </source>
</reference>
<sequence length="102" mass="11301">MDHLLTVASWEFDGESLWTWLPVECRTDDVVDRAWGGDARNSVGHCLGDAGGVYILECRTCPEHPVGHWFDCSRLGDTDSQASSTQPGRTSERHDPIRKASS</sequence>
<proteinExistence type="predicted"/>
<evidence type="ECO:0000256" key="1">
    <source>
        <dbReference type="SAM" id="MobiDB-lite"/>
    </source>
</evidence>
<feature type="compositionally biased region" description="Basic and acidic residues" evidence="1">
    <location>
        <begin position="90"/>
        <end position="102"/>
    </location>
</feature>
<accession>A0A1E5Q0F3</accession>
<feature type="compositionally biased region" description="Polar residues" evidence="1">
    <location>
        <begin position="78"/>
        <end position="89"/>
    </location>
</feature>